<evidence type="ECO:0000256" key="1">
    <source>
        <dbReference type="ARBA" id="ARBA00000085"/>
    </source>
</evidence>
<dbReference type="InterPro" id="IPR050398">
    <property type="entry name" value="HssS/ArlS-like"/>
</dbReference>
<dbReference type="EMBL" id="DVLX01000010">
    <property type="protein sequence ID" value="HIT98776.1"/>
    <property type="molecule type" value="Genomic_DNA"/>
</dbReference>
<dbReference type="Proteomes" id="UP000824159">
    <property type="component" value="Unassembled WGS sequence"/>
</dbReference>
<dbReference type="PANTHER" id="PTHR45528:SF8">
    <property type="entry name" value="HISTIDINE KINASE"/>
    <property type="match status" value="1"/>
</dbReference>
<dbReference type="Gene3D" id="3.30.565.10">
    <property type="entry name" value="Histidine kinase-like ATPase, C-terminal domain"/>
    <property type="match status" value="1"/>
</dbReference>
<dbReference type="InterPro" id="IPR036890">
    <property type="entry name" value="HATPase_C_sf"/>
</dbReference>
<dbReference type="CDD" id="cd00082">
    <property type="entry name" value="HisKA"/>
    <property type="match status" value="1"/>
</dbReference>
<evidence type="ECO:0000256" key="7">
    <source>
        <dbReference type="ARBA" id="ARBA00022777"/>
    </source>
</evidence>
<evidence type="ECO:0000313" key="12">
    <source>
        <dbReference type="EMBL" id="HIT98776.1"/>
    </source>
</evidence>
<evidence type="ECO:0000256" key="5">
    <source>
        <dbReference type="ARBA" id="ARBA00022679"/>
    </source>
</evidence>
<dbReference type="Pfam" id="PF02518">
    <property type="entry name" value="HATPase_c"/>
    <property type="match status" value="1"/>
</dbReference>
<evidence type="ECO:0000256" key="9">
    <source>
        <dbReference type="ARBA" id="ARBA00023012"/>
    </source>
</evidence>
<dbReference type="SUPFAM" id="SSF55874">
    <property type="entry name" value="ATPase domain of HSP90 chaperone/DNA topoisomerase II/histidine kinase"/>
    <property type="match status" value="1"/>
</dbReference>
<dbReference type="InterPro" id="IPR003661">
    <property type="entry name" value="HisK_dim/P_dom"/>
</dbReference>
<evidence type="ECO:0000256" key="6">
    <source>
        <dbReference type="ARBA" id="ARBA00022692"/>
    </source>
</evidence>
<comment type="caution">
    <text evidence="12">The sequence shown here is derived from an EMBL/GenBank/DDBJ whole genome shotgun (WGS) entry which is preliminary data.</text>
</comment>
<dbReference type="InterPro" id="IPR005467">
    <property type="entry name" value="His_kinase_dom"/>
</dbReference>
<evidence type="ECO:0000313" key="13">
    <source>
        <dbReference type="Proteomes" id="UP000824159"/>
    </source>
</evidence>
<proteinExistence type="predicted"/>
<dbReference type="GO" id="GO:0005886">
    <property type="term" value="C:plasma membrane"/>
    <property type="evidence" value="ECO:0007669"/>
    <property type="project" value="TreeGrafter"/>
</dbReference>
<dbReference type="Pfam" id="PF00512">
    <property type="entry name" value="HisKA"/>
    <property type="match status" value="1"/>
</dbReference>
<protein>
    <recommendedName>
        <fullName evidence="3">histidine kinase</fullName>
        <ecNumber evidence="3">2.7.13.3</ecNumber>
    </recommendedName>
</protein>
<evidence type="ECO:0000256" key="8">
    <source>
        <dbReference type="ARBA" id="ARBA00022989"/>
    </source>
</evidence>
<evidence type="ECO:0000256" key="10">
    <source>
        <dbReference type="ARBA" id="ARBA00023136"/>
    </source>
</evidence>
<dbReference type="GO" id="GO:0000155">
    <property type="term" value="F:phosphorelay sensor kinase activity"/>
    <property type="evidence" value="ECO:0007669"/>
    <property type="project" value="InterPro"/>
</dbReference>
<dbReference type="PANTHER" id="PTHR45528">
    <property type="entry name" value="SENSOR HISTIDINE KINASE CPXA"/>
    <property type="match status" value="1"/>
</dbReference>
<evidence type="ECO:0000256" key="2">
    <source>
        <dbReference type="ARBA" id="ARBA00004141"/>
    </source>
</evidence>
<dbReference type="Gene3D" id="1.10.287.130">
    <property type="match status" value="1"/>
</dbReference>
<dbReference type="InterPro" id="IPR003594">
    <property type="entry name" value="HATPase_dom"/>
</dbReference>
<keyword evidence="6" id="KW-0812">Transmembrane</keyword>
<feature type="domain" description="Histidine kinase" evidence="11">
    <location>
        <begin position="89"/>
        <end position="299"/>
    </location>
</feature>
<comment type="subcellular location">
    <subcellularLocation>
        <location evidence="2">Membrane</location>
        <topology evidence="2">Multi-pass membrane protein</topology>
    </subcellularLocation>
</comment>
<keyword evidence="8" id="KW-1133">Transmembrane helix</keyword>
<sequence length="299" mass="33507">MLYAACFIFFVISLLLSIKIILMKKSLAEISAGFSRSMSQDTNVVVSVSSRDKAVLDLACNINDSLLKLKKSHLRFKRGDEELKAVISGISHDLRTPLTAILGYLDMLEKSHSTNSCFSRSEYKYLQGIRNRTELLKQLTEELFDYSLSVSAEERIKSEPVLINSALEESLAGFYTALTDRGITPDVQITDNKITRNLDRDCLMRIFSNLLNNAVKYSNGDLNVTLDQSGMITFSNSSDVLTEVQMQKLFDRFYTVESARRSTGLGLAIAKALTEKMKGKISAAYKDGRFSVNLIFPEK</sequence>
<keyword evidence="4" id="KW-0597">Phosphoprotein</keyword>
<keyword evidence="5" id="KW-0808">Transferase</keyword>
<dbReference type="EC" id="2.7.13.3" evidence="3"/>
<reference evidence="12" key="2">
    <citation type="journal article" date="2021" name="PeerJ">
        <title>Extensive microbial diversity within the chicken gut microbiome revealed by metagenomics and culture.</title>
        <authorList>
            <person name="Gilroy R."/>
            <person name="Ravi A."/>
            <person name="Getino M."/>
            <person name="Pursley I."/>
            <person name="Horton D.L."/>
            <person name="Alikhan N.F."/>
            <person name="Baker D."/>
            <person name="Gharbi K."/>
            <person name="Hall N."/>
            <person name="Watson M."/>
            <person name="Adriaenssens E.M."/>
            <person name="Foster-Nyarko E."/>
            <person name="Jarju S."/>
            <person name="Secka A."/>
            <person name="Antonio M."/>
            <person name="Oren A."/>
            <person name="Chaudhuri R.R."/>
            <person name="La Ragione R."/>
            <person name="Hildebrand F."/>
            <person name="Pallen M.J."/>
        </authorList>
    </citation>
    <scope>NUCLEOTIDE SEQUENCE</scope>
    <source>
        <strain evidence="12">CHK176-22527</strain>
    </source>
</reference>
<keyword evidence="7 12" id="KW-0418">Kinase</keyword>
<evidence type="ECO:0000256" key="3">
    <source>
        <dbReference type="ARBA" id="ARBA00012438"/>
    </source>
</evidence>
<dbReference type="SUPFAM" id="SSF47384">
    <property type="entry name" value="Homodimeric domain of signal transducing histidine kinase"/>
    <property type="match status" value="1"/>
</dbReference>
<keyword evidence="9" id="KW-0902">Two-component regulatory system</keyword>
<dbReference type="SMART" id="SM00387">
    <property type="entry name" value="HATPase_c"/>
    <property type="match status" value="1"/>
</dbReference>
<dbReference type="AlphaFoldDB" id="A0A9D1HB64"/>
<keyword evidence="10" id="KW-0472">Membrane</keyword>
<comment type="catalytic activity">
    <reaction evidence="1">
        <text>ATP + protein L-histidine = ADP + protein N-phospho-L-histidine.</text>
        <dbReference type="EC" id="2.7.13.3"/>
    </reaction>
</comment>
<reference evidence="12" key="1">
    <citation type="submission" date="2020-10" db="EMBL/GenBank/DDBJ databases">
        <authorList>
            <person name="Gilroy R."/>
        </authorList>
    </citation>
    <scope>NUCLEOTIDE SEQUENCE</scope>
    <source>
        <strain evidence="12">CHK176-22527</strain>
    </source>
</reference>
<accession>A0A9D1HB64</accession>
<dbReference type="InterPro" id="IPR036097">
    <property type="entry name" value="HisK_dim/P_sf"/>
</dbReference>
<name>A0A9D1HB64_9FIRM</name>
<evidence type="ECO:0000256" key="4">
    <source>
        <dbReference type="ARBA" id="ARBA00022553"/>
    </source>
</evidence>
<gene>
    <name evidence="12" type="ORF">IAD12_00790</name>
</gene>
<evidence type="ECO:0000259" key="11">
    <source>
        <dbReference type="PROSITE" id="PS50109"/>
    </source>
</evidence>
<organism evidence="12 13">
    <name type="scientific">Candidatus Allocopromorpha excrementavium</name>
    <dbReference type="NCBI Taxonomy" id="2840741"/>
    <lineage>
        <taxon>Bacteria</taxon>
        <taxon>Bacillati</taxon>
        <taxon>Bacillota</taxon>
        <taxon>Clostridia</taxon>
        <taxon>Eubacteriales</taxon>
        <taxon>Eubacteriaceae</taxon>
        <taxon>Eubacteriaceae incertae sedis</taxon>
        <taxon>Candidatus Allocopromorpha</taxon>
    </lineage>
</organism>
<dbReference type="SMART" id="SM00388">
    <property type="entry name" value="HisKA"/>
    <property type="match status" value="1"/>
</dbReference>
<dbReference type="PROSITE" id="PS50109">
    <property type="entry name" value="HIS_KIN"/>
    <property type="match status" value="1"/>
</dbReference>